<dbReference type="Gene3D" id="3.30.1380.20">
    <property type="entry name" value="Trafficking protein particle complex subunit 3"/>
    <property type="match status" value="1"/>
</dbReference>
<dbReference type="InterPro" id="IPR024096">
    <property type="entry name" value="NO_sig/Golgi_transp_ligand-bd"/>
</dbReference>
<evidence type="ECO:0008006" key="4">
    <source>
        <dbReference type="Google" id="ProtNLM"/>
    </source>
</evidence>
<sequence>MKEGNMLQHEAFHKPLLQMKGQSVPLLGYHLVRDHVLATITGEHQSSILYWAGKTLAEQFEFQSFEEIRNFFLDAGWGYLEVKQDKAAVKHFLLDSPQFQYRTLPVIESTFALECGFLSQALGKLEDKETEGDYRLQSKEQKDTVHFTVYFHDSPSEYKGNDSNMNESNNPQVGEKSSKEKSKQK</sequence>
<evidence type="ECO:0000256" key="1">
    <source>
        <dbReference type="SAM" id="MobiDB-lite"/>
    </source>
</evidence>
<dbReference type="Proteomes" id="UP001235840">
    <property type="component" value="Unassembled WGS sequence"/>
</dbReference>
<feature type="region of interest" description="Disordered" evidence="1">
    <location>
        <begin position="153"/>
        <end position="185"/>
    </location>
</feature>
<feature type="compositionally biased region" description="Polar residues" evidence="1">
    <location>
        <begin position="161"/>
        <end position="172"/>
    </location>
</feature>
<dbReference type="EMBL" id="JAUSTY010000001">
    <property type="protein sequence ID" value="MDQ0164369.1"/>
    <property type="molecule type" value="Genomic_DNA"/>
</dbReference>
<gene>
    <name evidence="2" type="ORF">J2S11_000268</name>
</gene>
<accession>A0ABT9VTR1</accession>
<keyword evidence="3" id="KW-1185">Reference proteome</keyword>
<reference evidence="2 3" key="1">
    <citation type="submission" date="2023-07" db="EMBL/GenBank/DDBJ databases">
        <title>Genomic Encyclopedia of Type Strains, Phase IV (KMG-IV): sequencing the most valuable type-strain genomes for metagenomic binning, comparative biology and taxonomic classification.</title>
        <authorList>
            <person name="Goeker M."/>
        </authorList>
    </citation>
    <scope>NUCLEOTIDE SEQUENCE [LARGE SCALE GENOMIC DNA]</scope>
    <source>
        <strain evidence="2 3">DSM 12751</strain>
    </source>
</reference>
<dbReference type="InterPro" id="IPR019642">
    <property type="entry name" value="DUF2507"/>
</dbReference>
<proteinExistence type="predicted"/>
<dbReference type="SUPFAM" id="SSF111126">
    <property type="entry name" value="Ligand-binding domain in the NO signalling and Golgi transport"/>
    <property type="match status" value="1"/>
</dbReference>
<organism evidence="2 3">
    <name type="scientific">Caldalkalibacillus horti</name>
    <dbReference type="NCBI Taxonomy" id="77523"/>
    <lineage>
        <taxon>Bacteria</taxon>
        <taxon>Bacillati</taxon>
        <taxon>Bacillota</taxon>
        <taxon>Bacilli</taxon>
        <taxon>Bacillales</taxon>
        <taxon>Bacillaceae</taxon>
        <taxon>Caldalkalibacillus</taxon>
    </lineage>
</organism>
<protein>
    <recommendedName>
        <fullName evidence="4">DUF2507 domain-containing protein</fullName>
    </recommendedName>
</protein>
<feature type="compositionally biased region" description="Basic and acidic residues" evidence="1">
    <location>
        <begin position="176"/>
        <end position="185"/>
    </location>
</feature>
<evidence type="ECO:0000313" key="3">
    <source>
        <dbReference type="Proteomes" id="UP001235840"/>
    </source>
</evidence>
<comment type="caution">
    <text evidence="2">The sequence shown here is derived from an EMBL/GenBank/DDBJ whole genome shotgun (WGS) entry which is preliminary data.</text>
</comment>
<dbReference type="Pfam" id="PF10702">
    <property type="entry name" value="DUF2507"/>
    <property type="match status" value="1"/>
</dbReference>
<evidence type="ECO:0000313" key="2">
    <source>
        <dbReference type="EMBL" id="MDQ0164369.1"/>
    </source>
</evidence>
<name>A0ABT9VTR1_9BACI</name>
<dbReference type="RefSeq" id="WP_307389870.1">
    <property type="nucleotide sequence ID" value="NZ_BAAADK010000009.1"/>
</dbReference>